<feature type="region of interest" description="Disordered" evidence="1">
    <location>
        <begin position="205"/>
        <end position="226"/>
    </location>
</feature>
<dbReference type="EMBL" id="BAAABV010000010">
    <property type="protein sequence ID" value="GAA0276240.1"/>
    <property type="molecule type" value="Genomic_DNA"/>
</dbReference>
<accession>A0ABN0V5N6</accession>
<comment type="caution">
    <text evidence="2">The sequence shown here is derived from an EMBL/GenBank/DDBJ whole genome shotgun (WGS) entry which is preliminary data.</text>
</comment>
<dbReference type="InterPro" id="IPR035437">
    <property type="entry name" value="SNase_OB-fold_sf"/>
</dbReference>
<organism evidence="2 3">
    <name type="scientific">Streptomyces polychromogenes</name>
    <dbReference type="NCBI Taxonomy" id="67342"/>
    <lineage>
        <taxon>Bacteria</taxon>
        <taxon>Bacillati</taxon>
        <taxon>Actinomycetota</taxon>
        <taxon>Actinomycetes</taxon>
        <taxon>Kitasatosporales</taxon>
        <taxon>Streptomycetaceae</taxon>
        <taxon>Streptomyces</taxon>
    </lineage>
</organism>
<name>A0ABN0V5N6_9ACTN</name>
<sequence>MPMLVLTGTFRAKGFRPDGDTVDFTPDDPADWKLVPGARPVVPRSDGNAPIRLEGVDALETHYGDKTSPSGIQHQPLGLAHAAADELLTALAFTDFHRVEPEPGAPPNPDAEKIISTIPEATHGYVLTRGADIFGRCVGLVGKGFPPAPNGYLIDVDEHALQNTANYQLVKAGLVYPTYYSEFPELLRASLTAAAAVAVAAAAAPEPAPAPGSKPKPNLWRKDTTTTGTEVTGLDSLTTANGAVILPKLFRRLKDYLDLNPSDPSLSCFRAYLAGAAEDRFYLQGKPEVFSGMHHIVEVKDHTVRMTHGPTEIVFVEK</sequence>
<dbReference type="Proteomes" id="UP001501867">
    <property type="component" value="Unassembled WGS sequence"/>
</dbReference>
<evidence type="ECO:0000313" key="2">
    <source>
        <dbReference type="EMBL" id="GAA0276240.1"/>
    </source>
</evidence>
<evidence type="ECO:0000256" key="1">
    <source>
        <dbReference type="SAM" id="MobiDB-lite"/>
    </source>
</evidence>
<keyword evidence="3" id="KW-1185">Reference proteome</keyword>
<proteinExistence type="predicted"/>
<protein>
    <submittedName>
        <fullName evidence="2">Nuclease</fullName>
    </submittedName>
</protein>
<reference evidence="2 3" key="1">
    <citation type="journal article" date="2019" name="Int. J. Syst. Evol. Microbiol.">
        <title>The Global Catalogue of Microorganisms (GCM) 10K type strain sequencing project: providing services to taxonomists for standard genome sequencing and annotation.</title>
        <authorList>
            <consortium name="The Broad Institute Genomics Platform"/>
            <consortium name="The Broad Institute Genome Sequencing Center for Infectious Disease"/>
            <person name="Wu L."/>
            <person name="Ma J."/>
        </authorList>
    </citation>
    <scope>NUCLEOTIDE SEQUENCE [LARGE SCALE GENOMIC DNA]</scope>
    <source>
        <strain evidence="2 3">JCM 4505</strain>
    </source>
</reference>
<gene>
    <name evidence="2" type="ORF">GCM10010302_12320</name>
</gene>
<evidence type="ECO:0000313" key="3">
    <source>
        <dbReference type="Proteomes" id="UP001501867"/>
    </source>
</evidence>
<dbReference type="Gene3D" id="2.40.50.90">
    <property type="match status" value="1"/>
</dbReference>